<proteinExistence type="predicted"/>
<feature type="region of interest" description="Disordered" evidence="1">
    <location>
        <begin position="1"/>
        <end position="49"/>
    </location>
</feature>
<feature type="domain" description="Asparagine synthetase" evidence="2">
    <location>
        <begin position="103"/>
        <end position="230"/>
    </location>
</feature>
<dbReference type="Pfam" id="PF00733">
    <property type="entry name" value="Asn_synthase"/>
    <property type="match status" value="1"/>
</dbReference>
<comment type="caution">
    <text evidence="3">The sequence shown here is derived from an EMBL/GenBank/DDBJ whole genome shotgun (WGS) entry which is preliminary data.</text>
</comment>
<dbReference type="SUPFAM" id="SSF52402">
    <property type="entry name" value="Adenine nucleotide alpha hydrolases-like"/>
    <property type="match status" value="1"/>
</dbReference>
<organism evidence="3 4">
    <name type="scientific">Nocardia aurantiaca</name>
    <dbReference type="NCBI Taxonomy" id="2675850"/>
    <lineage>
        <taxon>Bacteria</taxon>
        <taxon>Bacillati</taxon>
        <taxon>Actinomycetota</taxon>
        <taxon>Actinomycetes</taxon>
        <taxon>Mycobacteriales</taxon>
        <taxon>Nocardiaceae</taxon>
        <taxon>Nocardia</taxon>
    </lineage>
</organism>
<evidence type="ECO:0000313" key="3">
    <source>
        <dbReference type="EMBL" id="MTE15842.1"/>
    </source>
</evidence>
<dbReference type="InterPro" id="IPR001962">
    <property type="entry name" value="Asn_synthase"/>
</dbReference>
<gene>
    <name evidence="3" type="ORF">GLP40_24105</name>
</gene>
<evidence type="ECO:0000313" key="4">
    <source>
        <dbReference type="Proteomes" id="UP000432464"/>
    </source>
</evidence>
<dbReference type="Gene3D" id="3.40.50.620">
    <property type="entry name" value="HUPs"/>
    <property type="match status" value="1"/>
</dbReference>
<dbReference type="InterPro" id="IPR014729">
    <property type="entry name" value="Rossmann-like_a/b/a_fold"/>
</dbReference>
<keyword evidence="4" id="KW-1185">Reference proteome</keyword>
<evidence type="ECO:0000256" key="1">
    <source>
        <dbReference type="SAM" id="MobiDB-lite"/>
    </source>
</evidence>
<protein>
    <recommendedName>
        <fullName evidence="2">Asparagine synthetase domain-containing protein</fullName>
    </recommendedName>
</protein>
<dbReference type="EMBL" id="WMBB01000011">
    <property type="protein sequence ID" value="MTE15842.1"/>
    <property type="molecule type" value="Genomic_DNA"/>
</dbReference>
<dbReference type="GO" id="GO:0004066">
    <property type="term" value="F:asparagine synthase (glutamine-hydrolyzing) activity"/>
    <property type="evidence" value="ECO:0007669"/>
    <property type="project" value="InterPro"/>
</dbReference>
<name>A0A6I3L0P0_9NOCA</name>
<dbReference type="Proteomes" id="UP000432464">
    <property type="component" value="Unassembled WGS sequence"/>
</dbReference>
<sequence>MTLIGGPANRRAMGPDRAPAEDPGPGRHRSRLGGVGRPDVGHTAPAAQSGAPMQFVAELRDIAAPDPESRRLTDPVRAAELIAAETRDRLRAVFEALPGDPVLLLSGGVDSILLAAASVALGRRPHALTVLTADGTDRANAVAAATALGLTHDIVELDRATVLNLARVALEALKIPELWEVSYAIPMLAMQPVLDRLETAGPILTGSGADAIFAGGKTLAHPIDSPEAAAELDRITRAESARNFTTDRLVPDFYSRILGDRADRIVHVFQTLRFWELAETLAPPALFGARSGEDVDKLCVRTACENLLPDSARELAWARKSAIQRSAGIMGELAEAAREHAASLPGARTYSDPGIEPFEAVATRLFLALLMPS</sequence>
<reference evidence="3 4" key="1">
    <citation type="submission" date="2019-11" db="EMBL/GenBank/DDBJ databases">
        <title>Nocardia sp. nov. CT2-14 isolated from soil.</title>
        <authorList>
            <person name="Kanchanasin P."/>
            <person name="Tanasupawat S."/>
            <person name="Yuki M."/>
            <person name="Kudo T."/>
        </authorList>
    </citation>
    <scope>NUCLEOTIDE SEQUENCE [LARGE SCALE GENOMIC DNA]</scope>
    <source>
        <strain evidence="3 4">CT2-14</strain>
    </source>
</reference>
<dbReference type="GO" id="GO:0006529">
    <property type="term" value="P:asparagine biosynthetic process"/>
    <property type="evidence" value="ECO:0007669"/>
    <property type="project" value="InterPro"/>
</dbReference>
<dbReference type="AlphaFoldDB" id="A0A6I3L0P0"/>
<accession>A0A6I3L0P0</accession>
<evidence type="ECO:0000259" key="2">
    <source>
        <dbReference type="Pfam" id="PF00733"/>
    </source>
</evidence>